<evidence type="ECO:0000256" key="7">
    <source>
        <dbReference type="ARBA" id="ARBA00023136"/>
    </source>
</evidence>
<evidence type="ECO:0000313" key="12">
    <source>
        <dbReference type="Proteomes" id="UP001154282"/>
    </source>
</evidence>
<dbReference type="GO" id="GO:0016020">
    <property type="term" value="C:membrane"/>
    <property type="evidence" value="ECO:0007669"/>
    <property type="project" value="UniProtKB-SubCell"/>
</dbReference>
<dbReference type="InterPro" id="IPR044851">
    <property type="entry name" value="Wax_synthase"/>
</dbReference>
<comment type="similarity">
    <text evidence="2">Belongs to the wax synthase family.</text>
</comment>
<dbReference type="AlphaFoldDB" id="A0AAV0M2E4"/>
<reference evidence="11" key="1">
    <citation type="submission" date="2022-08" db="EMBL/GenBank/DDBJ databases">
        <authorList>
            <person name="Gutierrez-Valencia J."/>
        </authorList>
    </citation>
    <scope>NUCLEOTIDE SEQUENCE</scope>
</reference>
<accession>A0AAV0M2E4</accession>
<dbReference type="PIRSF" id="PIRSF037006">
    <property type="entry name" value="Wax_synthase"/>
    <property type="match status" value="1"/>
</dbReference>
<evidence type="ECO:0000256" key="2">
    <source>
        <dbReference type="ARBA" id="ARBA00007282"/>
    </source>
</evidence>
<comment type="subcellular location">
    <subcellularLocation>
        <location evidence="1">Membrane</location>
        <topology evidence="1">Multi-pass membrane protein</topology>
    </subcellularLocation>
</comment>
<dbReference type="Pfam" id="PF13813">
    <property type="entry name" value="MBOAT_2"/>
    <property type="match status" value="1"/>
</dbReference>
<protein>
    <recommendedName>
        <fullName evidence="10">Wax synthase domain-containing protein</fullName>
    </recommendedName>
</protein>
<dbReference type="Proteomes" id="UP001154282">
    <property type="component" value="Unassembled WGS sequence"/>
</dbReference>
<dbReference type="EMBL" id="CAMGYJ010000006">
    <property type="protein sequence ID" value="CAI0440099.1"/>
    <property type="molecule type" value="Genomic_DNA"/>
</dbReference>
<dbReference type="GO" id="GO:0006629">
    <property type="term" value="P:lipid metabolic process"/>
    <property type="evidence" value="ECO:0007669"/>
    <property type="project" value="UniProtKB-KW"/>
</dbReference>
<sequence length="362" mass="40718">MEEEIHNFIKVWATIFLSLSFCHYMAKITPKGPTRLLFIAPTLCLFLCLPLRLHTVHLGGMTSFFIAWLANFKLLLFAFGRGPLSPPPPSSSPISLPHFIAIACLPLKVSPSPKVDENRVRPPPEKKSPLNYVAKAAIYVSLSWVYDWGAHLHPKFILFVYFLHIYCFLDVSLTVFGAVARVAIGSGLEPPFNEPYLSTSLQDFWGRRWNLTVSSILRPAVYDPALALLEGVLGLRWARLAGIWATFVVSALMHELMFFYLGRQRPTWEISWFFILHGACLMAEVGVKKAAEHGGVTWRPPRVAANVATVAFVLATGFWLFFPQLIRCGVDVRGIEEYEAAGAFVRGFFRERFSAARWTVGI</sequence>
<evidence type="ECO:0000256" key="5">
    <source>
        <dbReference type="ARBA" id="ARBA00022989"/>
    </source>
</evidence>
<comment type="caution">
    <text evidence="11">The sequence shown here is derived from an EMBL/GenBank/DDBJ whole genome shotgun (WGS) entry which is preliminary data.</text>
</comment>
<keyword evidence="7 9" id="KW-0472">Membrane</keyword>
<dbReference type="GO" id="GO:0008374">
    <property type="term" value="F:O-acyltransferase activity"/>
    <property type="evidence" value="ECO:0007669"/>
    <property type="project" value="InterPro"/>
</dbReference>
<keyword evidence="12" id="KW-1185">Reference proteome</keyword>
<evidence type="ECO:0000313" key="11">
    <source>
        <dbReference type="EMBL" id="CAI0440099.1"/>
    </source>
</evidence>
<feature type="transmembrane region" description="Helical" evidence="9">
    <location>
        <begin position="303"/>
        <end position="322"/>
    </location>
</feature>
<evidence type="ECO:0000256" key="9">
    <source>
        <dbReference type="SAM" id="Phobius"/>
    </source>
</evidence>
<evidence type="ECO:0000256" key="1">
    <source>
        <dbReference type="ARBA" id="ARBA00004141"/>
    </source>
</evidence>
<feature type="transmembrane region" description="Helical" evidence="9">
    <location>
        <begin position="32"/>
        <end position="51"/>
    </location>
</feature>
<keyword evidence="4 9" id="KW-0812">Transmembrane</keyword>
<keyword evidence="6" id="KW-0443">Lipid metabolism</keyword>
<feature type="transmembrane region" description="Helical" evidence="9">
    <location>
        <begin position="240"/>
        <end position="260"/>
    </location>
</feature>
<feature type="domain" description="Wax synthase" evidence="10">
    <location>
        <begin position="189"/>
        <end position="275"/>
    </location>
</feature>
<keyword evidence="3" id="KW-0808">Transferase</keyword>
<feature type="transmembrane region" description="Helical" evidence="9">
    <location>
        <begin position="58"/>
        <end position="79"/>
    </location>
</feature>
<evidence type="ECO:0000256" key="6">
    <source>
        <dbReference type="ARBA" id="ARBA00023098"/>
    </source>
</evidence>
<keyword evidence="5 9" id="KW-1133">Transmembrane helix</keyword>
<feature type="transmembrane region" description="Helical" evidence="9">
    <location>
        <begin position="7"/>
        <end position="26"/>
    </location>
</feature>
<organism evidence="11 12">
    <name type="scientific">Linum tenue</name>
    <dbReference type="NCBI Taxonomy" id="586396"/>
    <lineage>
        <taxon>Eukaryota</taxon>
        <taxon>Viridiplantae</taxon>
        <taxon>Streptophyta</taxon>
        <taxon>Embryophyta</taxon>
        <taxon>Tracheophyta</taxon>
        <taxon>Spermatophyta</taxon>
        <taxon>Magnoliopsida</taxon>
        <taxon>eudicotyledons</taxon>
        <taxon>Gunneridae</taxon>
        <taxon>Pentapetalae</taxon>
        <taxon>rosids</taxon>
        <taxon>fabids</taxon>
        <taxon>Malpighiales</taxon>
        <taxon>Linaceae</taxon>
        <taxon>Linum</taxon>
    </lineage>
</organism>
<keyword evidence="8" id="KW-0012">Acyltransferase</keyword>
<dbReference type="PANTHER" id="PTHR31595:SF77">
    <property type="entry name" value="ACYL-COA--STEROL O-ACYLTRANSFERASE 1-LIKE"/>
    <property type="match status" value="1"/>
</dbReference>
<evidence type="ECO:0000259" key="10">
    <source>
        <dbReference type="Pfam" id="PF13813"/>
    </source>
</evidence>
<proteinExistence type="inferred from homology"/>
<evidence type="ECO:0000256" key="4">
    <source>
        <dbReference type="ARBA" id="ARBA00022692"/>
    </source>
</evidence>
<feature type="transmembrane region" description="Helical" evidence="9">
    <location>
        <begin position="158"/>
        <end position="180"/>
    </location>
</feature>
<evidence type="ECO:0000256" key="8">
    <source>
        <dbReference type="ARBA" id="ARBA00023315"/>
    </source>
</evidence>
<dbReference type="InterPro" id="IPR017088">
    <property type="entry name" value="Wax_synthase_Magnoliopsida"/>
</dbReference>
<gene>
    <name evidence="11" type="ORF">LITE_LOCUS26389</name>
</gene>
<evidence type="ECO:0000256" key="3">
    <source>
        <dbReference type="ARBA" id="ARBA00022679"/>
    </source>
</evidence>
<dbReference type="InterPro" id="IPR032805">
    <property type="entry name" value="Wax_synthase_dom"/>
</dbReference>
<dbReference type="PANTHER" id="PTHR31595">
    <property type="entry name" value="LONG-CHAIN-ALCOHOL O-FATTY-ACYLTRANSFERASE 3-RELATED"/>
    <property type="match status" value="1"/>
</dbReference>
<name>A0AAV0M2E4_9ROSI</name>